<organism evidence="2">
    <name type="scientific">invertebrate metagenome</name>
    <dbReference type="NCBI Taxonomy" id="1711999"/>
    <lineage>
        <taxon>unclassified sequences</taxon>
        <taxon>metagenomes</taxon>
        <taxon>organismal metagenomes</taxon>
    </lineage>
</organism>
<proteinExistence type="predicted"/>
<evidence type="ECO:0000313" key="2">
    <source>
        <dbReference type="EMBL" id="PJE80976.1"/>
    </source>
</evidence>
<feature type="compositionally biased region" description="Low complexity" evidence="1">
    <location>
        <begin position="49"/>
        <end position="60"/>
    </location>
</feature>
<name>A0A2H9TCJ4_9ZZZZ</name>
<feature type="compositionally biased region" description="Basic and acidic residues" evidence="1">
    <location>
        <begin position="35"/>
        <end position="46"/>
    </location>
</feature>
<dbReference type="EMBL" id="NSIT01000001">
    <property type="protein sequence ID" value="PJE80976.1"/>
    <property type="molecule type" value="Genomic_DNA"/>
</dbReference>
<protein>
    <submittedName>
        <fullName evidence="2">Uncharacterized protein</fullName>
    </submittedName>
</protein>
<comment type="caution">
    <text evidence="2">The sequence shown here is derived from an EMBL/GenBank/DDBJ whole genome shotgun (WGS) entry which is preliminary data.</text>
</comment>
<feature type="region of interest" description="Disordered" evidence="1">
    <location>
        <begin position="25"/>
        <end position="71"/>
    </location>
</feature>
<feature type="compositionally biased region" description="Basic residues" evidence="1">
    <location>
        <begin position="25"/>
        <end position="34"/>
    </location>
</feature>
<dbReference type="AlphaFoldDB" id="A0A2H9TCJ4"/>
<evidence type="ECO:0000256" key="1">
    <source>
        <dbReference type="SAM" id="MobiDB-lite"/>
    </source>
</evidence>
<accession>A0A2H9TCJ4</accession>
<sequence>MARPHSHYTDSHYWDEDEDLRKVHTAKSRNRKREKASIRNGIDEYFGHNSADNVSDNDVNLMNQPVKPIKH</sequence>
<reference evidence="2" key="1">
    <citation type="journal article" date="2017" name="Appl. Environ. Microbiol.">
        <title>Molecular characterization of an Endozoicomonas-like organism causing infection in king scallop Pecten maximus L.</title>
        <authorList>
            <person name="Cano I."/>
            <person name="van Aerle R."/>
            <person name="Ross S."/>
            <person name="Verner-Jeffreys D.W."/>
            <person name="Paley R.K."/>
            <person name="Rimmer G."/>
            <person name="Ryder D."/>
            <person name="Hooper P."/>
            <person name="Stone D."/>
            <person name="Feist S.W."/>
        </authorList>
    </citation>
    <scope>NUCLEOTIDE SEQUENCE</scope>
</reference>
<gene>
    <name evidence="2" type="ORF">CI610_00029</name>
</gene>